<dbReference type="PANTHER" id="PTHR33608:SF7">
    <property type="entry name" value="DUF58 DOMAIN-CONTAINING PROTEIN"/>
    <property type="match status" value="1"/>
</dbReference>
<protein>
    <recommendedName>
        <fullName evidence="1">DUF58 domain-containing protein</fullName>
    </recommendedName>
</protein>
<organism evidence="2 3">
    <name type="scientific">Pedobacter africanus</name>
    <dbReference type="NCBI Taxonomy" id="151894"/>
    <lineage>
        <taxon>Bacteria</taxon>
        <taxon>Pseudomonadati</taxon>
        <taxon>Bacteroidota</taxon>
        <taxon>Sphingobacteriia</taxon>
        <taxon>Sphingobacteriales</taxon>
        <taxon>Sphingobacteriaceae</taxon>
        <taxon>Pedobacter</taxon>
    </lineage>
</organism>
<dbReference type="InterPro" id="IPR036465">
    <property type="entry name" value="vWFA_dom_sf"/>
</dbReference>
<sequence>MINGRFFYIYTMQSPLDEQSLHFNGNLELLARQVVEGFITGLHKSPFHGFSVEFAEHRLYNTGDNVKNIDWKLYAKTDKLFSKRYEEETNLRCQFVVDISSSMYFPLKEYNKLNFAVQAVASLIFLLKRQRDAFGLSLFTDHLLLNTPAKSTTAHQKYLFSRLEQILKAEQMNIRTNLEQALHQVAELIHKRSMVVVFSDMLSTVHEEQRIDGLFAALQHLKFNKHEVILFNVTDKAREVDFRFENRPYQFVDMETGAVLKTHTSKVKDAYLSRMQVYRQAIALKCTQYKIDMIDADIAEGFHPILQAYLIKRQKMN</sequence>
<keyword evidence="3" id="KW-1185">Reference proteome</keyword>
<name>A0A1W2E7R4_9SPHI</name>
<evidence type="ECO:0000259" key="1">
    <source>
        <dbReference type="Pfam" id="PF01882"/>
    </source>
</evidence>
<dbReference type="Pfam" id="PF01882">
    <property type="entry name" value="DUF58"/>
    <property type="match status" value="1"/>
</dbReference>
<evidence type="ECO:0000313" key="3">
    <source>
        <dbReference type="Proteomes" id="UP000192756"/>
    </source>
</evidence>
<proteinExistence type="predicted"/>
<dbReference type="EMBL" id="FWXT01000005">
    <property type="protein sequence ID" value="SMD05819.1"/>
    <property type="molecule type" value="Genomic_DNA"/>
</dbReference>
<dbReference type="STRING" id="151894.SAMN04488524_4524"/>
<dbReference type="InterPro" id="IPR002881">
    <property type="entry name" value="DUF58"/>
</dbReference>
<dbReference type="RefSeq" id="WP_317043358.1">
    <property type="nucleotide sequence ID" value="NZ_FWXT01000005.1"/>
</dbReference>
<dbReference type="PANTHER" id="PTHR33608">
    <property type="entry name" value="BLL2464 PROTEIN"/>
    <property type="match status" value="1"/>
</dbReference>
<accession>A0A1W2E7R4</accession>
<dbReference type="SUPFAM" id="SSF53300">
    <property type="entry name" value="vWA-like"/>
    <property type="match status" value="1"/>
</dbReference>
<feature type="domain" description="DUF58" evidence="1">
    <location>
        <begin position="56"/>
        <end position="275"/>
    </location>
</feature>
<evidence type="ECO:0000313" key="2">
    <source>
        <dbReference type="EMBL" id="SMD05819.1"/>
    </source>
</evidence>
<reference evidence="3" key="1">
    <citation type="submission" date="2017-04" db="EMBL/GenBank/DDBJ databases">
        <authorList>
            <person name="Varghese N."/>
            <person name="Submissions S."/>
        </authorList>
    </citation>
    <scope>NUCLEOTIDE SEQUENCE [LARGE SCALE GENOMIC DNA]</scope>
    <source>
        <strain evidence="3">DSM 12126</strain>
    </source>
</reference>
<gene>
    <name evidence="2" type="ORF">SAMN04488524_4524</name>
</gene>
<dbReference type="Gene3D" id="3.40.50.410">
    <property type="entry name" value="von Willebrand factor, type A domain"/>
    <property type="match status" value="1"/>
</dbReference>
<dbReference type="AlphaFoldDB" id="A0A1W2E7R4"/>
<dbReference type="Proteomes" id="UP000192756">
    <property type="component" value="Unassembled WGS sequence"/>
</dbReference>